<evidence type="ECO:0000313" key="3">
    <source>
        <dbReference type="EMBL" id="MBR8672679.1"/>
    </source>
</evidence>
<proteinExistence type="predicted"/>
<evidence type="ECO:0000313" key="2">
    <source>
        <dbReference type="EMBL" id="KLV21554.1"/>
    </source>
</evidence>
<accession>A0A0J1I6G6</accession>
<evidence type="ECO:0008006" key="5">
    <source>
        <dbReference type="Google" id="ProtNLM"/>
    </source>
</evidence>
<dbReference type="EMBL" id="LDPH01000037">
    <property type="protein sequence ID" value="KLV21554.1"/>
    <property type="molecule type" value="Genomic_DNA"/>
</dbReference>
<keyword evidence="1" id="KW-0812">Transmembrane</keyword>
<dbReference type="RefSeq" id="WP_016204464.1">
    <property type="nucleotide sequence ID" value="NZ_JAGTPX020000007.1"/>
</dbReference>
<sequence>MMNGGHMGSFGGSNGGFYGYNGMPSGFNSFDMMFNGSFMTILMFILIGVVLFLLLRNQKQQTRVSSIKMNNTTVIEAEEVAKLRYARGEISHDEFQSILQTIKK</sequence>
<reference evidence="2 4" key="1">
    <citation type="submission" date="2015-05" db="EMBL/GenBank/DDBJ databases">
        <title>Whole genome sequence and identification of bacterial endophytes from Costus igneus.</title>
        <authorList>
            <person name="Lee Y.P."/>
            <person name="Gan H.M."/>
            <person name="Eng W."/>
            <person name="Wheatley M.S."/>
            <person name="Caraballo A."/>
            <person name="Polter S."/>
            <person name="Savka M.A."/>
            <person name="Hudson A.O."/>
        </authorList>
    </citation>
    <scope>NUCLEOTIDE SEQUENCE [LARGE SCALE GENOMIC DNA]</scope>
    <source>
        <strain evidence="2 4">RIT379</strain>
    </source>
</reference>
<dbReference type="AlphaFoldDB" id="A0A0J1I6G6"/>
<dbReference type="PATRIC" id="fig|1397.4.peg.3727"/>
<keyword evidence="4" id="KW-1185">Reference proteome</keyword>
<dbReference type="Proteomes" id="UP000036045">
    <property type="component" value="Unassembled WGS sequence"/>
</dbReference>
<feature type="transmembrane region" description="Helical" evidence="1">
    <location>
        <begin position="32"/>
        <end position="55"/>
    </location>
</feature>
<comment type="caution">
    <text evidence="2">The sequence shown here is derived from an EMBL/GenBank/DDBJ whole genome shotgun (WGS) entry which is preliminary data.</text>
</comment>
<evidence type="ECO:0000313" key="4">
    <source>
        <dbReference type="Proteomes" id="UP000036045"/>
    </source>
</evidence>
<gene>
    <name evidence="2" type="ORF">ABW02_23025</name>
    <name evidence="3" type="ORF">KD144_24395</name>
</gene>
<organism evidence="2 4">
    <name type="scientific">Niallia circulans</name>
    <name type="common">Bacillus circulans</name>
    <dbReference type="NCBI Taxonomy" id="1397"/>
    <lineage>
        <taxon>Bacteria</taxon>
        <taxon>Bacillati</taxon>
        <taxon>Bacillota</taxon>
        <taxon>Bacilli</taxon>
        <taxon>Bacillales</taxon>
        <taxon>Bacillaceae</taxon>
        <taxon>Niallia</taxon>
    </lineage>
</organism>
<protein>
    <recommendedName>
        <fullName evidence="5">SHOCT domain-containing protein</fullName>
    </recommendedName>
</protein>
<dbReference type="EMBL" id="JAGTPX010000055">
    <property type="protein sequence ID" value="MBR8672679.1"/>
    <property type="molecule type" value="Genomic_DNA"/>
</dbReference>
<keyword evidence="1" id="KW-1133">Transmembrane helix</keyword>
<name>A0A0J1I6G6_NIACI</name>
<evidence type="ECO:0000256" key="1">
    <source>
        <dbReference type="SAM" id="Phobius"/>
    </source>
</evidence>
<keyword evidence="1" id="KW-0472">Membrane</keyword>
<reference evidence="3" key="2">
    <citation type="submission" date="2021-04" db="EMBL/GenBank/DDBJ databases">
        <title>Genomic analysis of electroactive and textile dye degrading Bacillus circulans strain: DC10 isolated from constructed wetland-microbial fuel cells treating textile dye wastewaters.</title>
        <authorList>
            <person name="Patel D.U."/>
            <person name="Desai C.R."/>
        </authorList>
    </citation>
    <scope>NUCLEOTIDE SEQUENCE</scope>
    <source>
        <strain evidence="3">DC10</strain>
    </source>
</reference>